<proteinExistence type="inferred from homology"/>
<protein>
    <recommendedName>
        <fullName evidence="2">PDZ domain-containing protein</fullName>
    </recommendedName>
</protein>
<feature type="domain" description="PDZ" evidence="2">
    <location>
        <begin position="146"/>
        <end position="216"/>
    </location>
</feature>
<evidence type="ECO:0000256" key="1">
    <source>
        <dbReference type="ARBA" id="ARBA00006817"/>
    </source>
</evidence>
<dbReference type="SUPFAM" id="SSF55961">
    <property type="entry name" value="Bet v1-like"/>
    <property type="match status" value="1"/>
</dbReference>
<dbReference type="Gene3D" id="3.30.530.20">
    <property type="match status" value="1"/>
</dbReference>
<organism evidence="3 4">
    <name type="scientific">Paenibacillus sambharensis</name>
    <dbReference type="NCBI Taxonomy" id="1803190"/>
    <lineage>
        <taxon>Bacteria</taxon>
        <taxon>Bacillati</taxon>
        <taxon>Bacillota</taxon>
        <taxon>Bacilli</taxon>
        <taxon>Bacillales</taxon>
        <taxon>Paenibacillaceae</taxon>
        <taxon>Paenibacillus</taxon>
    </lineage>
</organism>
<evidence type="ECO:0000313" key="3">
    <source>
        <dbReference type="EMBL" id="PZD95307.1"/>
    </source>
</evidence>
<dbReference type="OrthoDB" id="2538979at2"/>
<name>A0A2W1LUX3_9BACL</name>
<dbReference type="Gene3D" id="2.30.42.10">
    <property type="match status" value="1"/>
</dbReference>
<dbReference type="InterPro" id="IPR013538">
    <property type="entry name" value="ASHA1/2-like_C"/>
</dbReference>
<dbReference type="RefSeq" id="WP_111146936.1">
    <property type="nucleotide sequence ID" value="NZ_QKRB01000044.1"/>
</dbReference>
<dbReference type="Pfam" id="PF17820">
    <property type="entry name" value="PDZ_6"/>
    <property type="match status" value="1"/>
</dbReference>
<keyword evidence="4" id="KW-1185">Reference proteome</keyword>
<dbReference type="SMART" id="SM00228">
    <property type="entry name" value="PDZ"/>
    <property type="match status" value="1"/>
</dbReference>
<dbReference type="InterPro" id="IPR001478">
    <property type="entry name" value="PDZ"/>
</dbReference>
<dbReference type="InterPro" id="IPR023393">
    <property type="entry name" value="START-like_dom_sf"/>
</dbReference>
<reference evidence="3 4" key="1">
    <citation type="submission" date="2018-06" db="EMBL/GenBank/DDBJ databases">
        <title>Paenibacillus imtechensis sp. nov.</title>
        <authorList>
            <person name="Pinnaka A.K."/>
            <person name="Singh H."/>
            <person name="Kaur M."/>
        </authorList>
    </citation>
    <scope>NUCLEOTIDE SEQUENCE [LARGE SCALE GENOMIC DNA]</scope>
    <source>
        <strain evidence="3 4">SMB1</strain>
    </source>
</reference>
<dbReference type="PROSITE" id="PS50106">
    <property type="entry name" value="PDZ"/>
    <property type="match status" value="1"/>
</dbReference>
<accession>A0A2W1LUX3</accession>
<comment type="similarity">
    <text evidence="1">Belongs to the AHA1 family.</text>
</comment>
<dbReference type="Proteomes" id="UP000249522">
    <property type="component" value="Unassembled WGS sequence"/>
</dbReference>
<dbReference type="AlphaFoldDB" id="A0A2W1LUX3"/>
<gene>
    <name evidence="3" type="ORF">DNH61_12205</name>
</gene>
<evidence type="ECO:0000259" key="2">
    <source>
        <dbReference type="PROSITE" id="PS50106"/>
    </source>
</evidence>
<dbReference type="EMBL" id="QKRB01000044">
    <property type="protein sequence ID" value="PZD95307.1"/>
    <property type="molecule type" value="Genomic_DNA"/>
</dbReference>
<evidence type="ECO:0000313" key="4">
    <source>
        <dbReference type="Proteomes" id="UP000249522"/>
    </source>
</evidence>
<comment type="caution">
    <text evidence="3">The sequence shown here is derived from an EMBL/GenBank/DDBJ whole genome shotgun (WGS) entry which is preliminary data.</text>
</comment>
<dbReference type="InterPro" id="IPR036034">
    <property type="entry name" value="PDZ_sf"/>
</dbReference>
<dbReference type="CDD" id="cd06779">
    <property type="entry name" value="cpPDZ_Deg_HtrA-like"/>
    <property type="match status" value="1"/>
</dbReference>
<sequence>MIECPKDRSVNMTYIEAPLEMVWQAVATPHGSDCYLTNRVETTGDADHAKAGDRLTLYYGDITNRAYVMEVEPLKRFVLADAYESMAPDGTVDPFRVRTTYTFEAEGSFTKLVLEVMGFADNTHGQWFRECLEMGWRRSLANLKSVLELGMDLRTELFSYPRLGITNCTVNAEQGIRTGVREGQGNYLLDVFPGGPAQEAGLQAGDVIVAIDGVQVPDYRTYVKTISRYYGLNKLIEITYIRAGKECRAHVNASIEDQFTGLIEGGADMQELEKARRQQIANERSASGLIWSTNKEGATTYDRDR</sequence>
<dbReference type="SUPFAM" id="SSF50156">
    <property type="entry name" value="PDZ domain-like"/>
    <property type="match status" value="1"/>
</dbReference>
<dbReference type="CDD" id="cd07814">
    <property type="entry name" value="SRPBCC_CalC_Aha1-like"/>
    <property type="match status" value="1"/>
</dbReference>
<dbReference type="Pfam" id="PF08327">
    <property type="entry name" value="AHSA1"/>
    <property type="match status" value="1"/>
</dbReference>
<dbReference type="InterPro" id="IPR041489">
    <property type="entry name" value="PDZ_6"/>
</dbReference>